<evidence type="ECO:0000256" key="2">
    <source>
        <dbReference type="ARBA" id="ARBA00023125"/>
    </source>
</evidence>
<dbReference type="NCBIfam" id="NF033788">
    <property type="entry name" value="HTH_metalloreg"/>
    <property type="match status" value="1"/>
</dbReference>
<dbReference type="CDD" id="cd00090">
    <property type="entry name" value="HTH_ARSR"/>
    <property type="match status" value="1"/>
</dbReference>
<dbReference type="InterPro" id="IPR036388">
    <property type="entry name" value="WH-like_DNA-bd_sf"/>
</dbReference>
<evidence type="ECO:0000313" key="6">
    <source>
        <dbReference type="Proteomes" id="UP000432015"/>
    </source>
</evidence>
<dbReference type="InterPro" id="IPR036390">
    <property type="entry name" value="WH_DNA-bd_sf"/>
</dbReference>
<evidence type="ECO:0000313" key="5">
    <source>
        <dbReference type="EMBL" id="MUN36732.1"/>
    </source>
</evidence>
<dbReference type="PANTHER" id="PTHR33154:SF33">
    <property type="entry name" value="TRANSCRIPTIONAL REPRESSOR SDPR"/>
    <property type="match status" value="1"/>
</dbReference>
<feature type="domain" description="HTH arsR-type" evidence="4">
    <location>
        <begin position="1"/>
        <end position="91"/>
    </location>
</feature>
<sequence length="107" mass="12438">MAAEVTDVFAALASPVRLELTRLLLEGPRSVNELAAHFEMSRPSVSEHLRVLRTAGLVTERRDGRRRVYRLEPGPLMDVSDWLTPYERFWRERLADLRDVLDEEHPE</sequence>
<dbReference type="Proteomes" id="UP000432015">
    <property type="component" value="Unassembled WGS sequence"/>
</dbReference>
<dbReference type="EMBL" id="WOFH01000003">
    <property type="protein sequence ID" value="MUN36732.1"/>
    <property type="molecule type" value="Genomic_DNA"/>
</dbReference>
<dbReference type="GO" id="GO:0003677">
    <property type="term" value="F:DNA binding"/>
    <property type="evidence" value="ECO:0007669"/>
    <property type="project" value="UniProtKB-KW"/>
</dbReference>
<dbReference type="Gene3D" id="1.10.10.10">
    <property type="entry name" value="Winged helix-like DNA-binding domain superfamily/Winged helix DNA-binding domain"/>
    <property type="match status" value="1"/>
</dbReference>
<evidence type="ECO:0000259" key="4">
    <source>
        <dbReference type="PROSITE" id="PS50987"/>
    </source>
</evidence>
<keyword evidence="1" id="KW-0805">Transcription regulation</keyword>
<organism evidence="5 6">
    <name type="scientific">Actinomadura litoris</name>
    <dbReference type="NCBI Taxonomy" id="2678616"/>
    <lineage>
        <taxon>Bacteria</taxon>
        <taxon>Bacillati</taxon>
        <taxon>Actinomycetota</taxon>
        <taxon>Actinomycetes</taxon>
        <taxon>Streptosporangiales</taxon>
        <taxon>Thermomonosporaceae</taxon>
        <taxon>Actinomadura</taxon>
    </lineage>
</organism>
<protein>
    <submittedName>
        <fullName evidence="5">Metalloregulator ArsR/SmtB family transcription factor</fullName>
    </submittedName>
</protein>
<proteinExistence type="predicted"/>
<dbReference type="PRINTS" id="PR00778">
    <property type="entry name" value="HTHARSR"/>
</dbReference>
<gene>
    <name evidence="5" type="ORF">GNZ18_09005</name>
</gene>
<dbReference type="RefSeq" id="WP_156215803.1">
    <property type="nucleotide sequence ID" value="NZ_WOFH01000003.1"/>
</dbReference>
<name>A0A7K1KX04_9ACTN</name>
<dbReference type="Pfam" id="PF01022">
    <property type="entry name" value="HTH_5"/>
    <property type="match status" value="1"/>
</dbReference>
<dbReference type="InterPro" id="IPR001845">
    <property type="entry name" value="HTH_ArsR_DNA-bd_dom"/>
</dbReference>
<dbReference type="SMART" id="SM00418">
    <property type="entry name" value="HTH_ARSR"/>
    <property type="match status" value="1"/>
</dbReference>
<dbReference type="SUPFAM" id="SSF46785">
    <property type="entry name" value="Winged helix' DNA-binding domain"/>
    <property type="match status" value="1"/>
</dbReference>
<dbReference type="AlphaFoldDB" id="A0A7K1KX04"/>
<dbReference type="InterPro" id="IPR011991">
    <property type="entry name" value="ArsR-like_HTH"/>
</dbReference>
<evidence type="ECO:0000256" key="1">
    <source>
        <dbReference type="ARBA" id="ARBA00023015"/>
    </source>
</evidence>
<keyword evidence="2" id="KW-0238">DNA-binding</keyword>
<keyword evidence="6" id="KW-1185">Reference proteome</keyword>
<dbReference type="InterPro" id="IPR051081">
    <property type="entry name" value="HTH_MetalResp_TranReg"/>
</dbReference>
<keyword evidence="3" id="KW-0804">Transcription</keyword>
<dbReference type="PANTHER" id="PTHR33154">
    <property type="entry name" value="TRANSCRIPTIONAL REGULATOR, ARSR FAMILY"/>
    <property type="match status" value="1"/>
</dbReference>
<dbReference type="PROSITE" id="PS50987">
    <property type="entry name" value="HTH_ARSR_2"/>
    <property type="match status" value="1"/>
</dbReference>
<evidence type="ECO:0000256" key="3">
    <source>
        <dbReference type="ARBA" id="ARBA00023163"/>
    </source>
</evidence>
<dbReference type="GO" id="GO:0003700">
    <property type="term" value="F:DNA-binding transcription factor activity"/>
    <property type="evidence" value="ECO:0007669"/>
    <property type="project" value="InterPro"/>
</dbReference>
<accession>A0A7K1KX04</accession>
<reference evidence="5 6" key="1">
    <citation type="submission" date="2019-11" db="EMBL/GenBank/DDBJ databases">
        <authorList>
            <person name="Cao P."/>
        </authorList>
    </citation>
    <scope>NUCLEOTIDE SEQUENCE [LARGE SCALE GENOMIC DNA]</scope>
    <source>
        <strain evidence="5 6">NEAU-AAG5</strain>
    </source>
</reference>
<comment type="caution">
    <text evidence="5">The sequence shown here is derived from an EMBL/GenBank/DDBJ whole genome shotgun (WGS) entry which is preliminary data.</text>
</comment>